<keyword evidence="11" id="KW-1185">Reference proteome</keyword>
<feature type="transmembrane region" description="Helical" evidence="7">
    <location>
        <begin position="25"/>
        <end position="45"/>
    </location>
</feature>
<gene>
    <name evidence="10" type="ORF">TeGR_g13196</name>
</gene>
<feature type="domain" description="Polycystin" evidence="9">
    <location>
        <begin position="78"/>
        <end position="187"/>
    </location>
</feature>
<feature type="domain" description="Polycystin" evidence="9">
    <location>
        <begin position="267"/>
        <end position="353"/>
    </location>
</feature>
<evidence type="ECO:0000256" key="5">
    <source>
        <dbReference type="ARBA" id="ARBA00023136"/>
    </source>
</evidence>
<feature type="transmembrane region" description="Helical" evidence="7">
    <location>
        <begin position="461"/>
        <end position="486"/>
    </location>
</feature>
<protein>
    <recommendedName>
        <fullName evidence="12">Polycystin cation channel PKD1/PKD2 domain-containing protein</fullName>
    </recommendedName>
</protein>
<dbReference type="EMBL" id="BRYB01002837">
    <property type="protein sequence ID" value="GMI26181.1"/>
    <property type="molecule type" value="Genomic_DNA"/>
</dbReference>
<evidence type="ECO:0000259" key="9">
    <source>
        <dbReference type="Pfam" id="PF20519"/>
    </source>
</evidence>
<evidence type="ECO:0000256" key="3">
    <source>
        <dbReference type="ARBA" id="ARBA00022692"/>
    </source>
</evidence>
<feature type="region of interest" description="Disordered" evidence="6">
    <location>
        <begin position="694"/>
        <end position="734"/>
    </location>
</feature>
<comment type="similarity">
    <text evidence="2">Belongs to the polycystin family.</text>
</comment>
<keyword evidence="3 7" id="KW-0812">Transmembrane</keyword>
<evidence type="ECO:0000256" key="4">
    <source>
        <dbReference type="ARBA" id="ARBA00022989"/>
    </source>
</evidence>
<evidence type="ECO:0000256" key="2">
    <source>
        <dbReference type="ARBA" id="ARBA00007200"/>
    </source>
</evidence>
<dbReference type="Pfam" id="PF08016">
    <property type="entry name" value="PKD_channel"/>
    <property type="match status" value="1"/>
</dbReference>
<evidence type="ECO:0000256" key="6">
    <source>
        <dbReference type="SAM" id="MobiDB-lite"/>
    </source>
</evidence>
<evidence type="ECO:0000313" key="11">
    <source>
        <dbReference type="Proteomes" id="UP001165060"/>
    </source>
</evidence>
<dbReference type="InterPro" id="IPR051223">
    <property type="entry name" value="Polycystin"/>
</dbReference>
<comment type="caution">
    <text evidence="10">The sequence shown here is derived from an EMBL/GenBank/DDBJ whole genome shotgun (WGS) entry which is preliminary data.</text>
</comment>
<dbReference type="InterPro" id="IPR046791">
    <property type="entry name" value="Polycystin_dom"/>
</dbReference>
<evidence type="ECO:0000256" key="7">
    <source>
        <dbReference type="SAM" id="Phobius"/>
    </source>
</evidence>
<feature type="domain" description="Polycystin cation channel PKD1/PKD2" evidence="8">
    <location>
        <begin position="367"/>
        <end position="596"/>
    </location>
</feature>
<feature type="transmembrane region" description="Helical" evidence="7">
    <location>
        <begin position="408"/>
        <end position="429"/>
    </location>
</feature>
<dbReference type="Pfam" id="PF20519">
    <property type="entry name" value="Polycystin_dom"/>
    <property type="match status" value="2"/>
</dbReference>
<dbReference type="PANTHER" id="PTHR10877:SF183">
    <property type="entry name" value="AT14535P-RELATED"/>
    <property type="match status" value="1"/>
</dbReference>
<keyword evidence="5 7" id="KW-0472">Membrane</keyword>
<accession>A0ABQ6MI00</accession>
<feature type="transmembrane region" description="Helical" evidence="7">
    <location>
        <begin position="370"/>
        <end position="388"/>
    </location>
</feature>
<sequence>MKLTADPMEEAIKLGVRFDESKIQVLVQMIVHALFLGVFCTALFVRMDLEQPYRMQYASKEVLHDTAVIPKSTLFFPDINTVPQIFDFVDNVLLTSLYQQSFYNGVPYPATSVPADSDDTADPYSGYFFEDSSLTLGTVRVRQVRSETIPCTSNANSTSFLSIMGDCHAHYVRGVTDVQSQEWEEIVYNPVMIPDPACSGARRLEDAGADADADADAGADACPDIESEGEFTEETIKHKKVANFTTSGEYAETFEWRSESSLDDDVAWQSPVTLITYDAGGFVVDLPAGKDKASARMQELFESGFVDTGTRALFFDYSLYNANNDQFLSCRILFELLPTGAIVPFTELIPAALLTDVRAFEGDNSSTSDLVQVIFEFLLYVIIIAYLTRASDDIAEYSSFSAYLMNPWNTLDLLNVACFLAVIAIRVFWMILSAKLQYGVGNELSSDDAADMQYLPLRLPVVYYSFGKTFFAFGTLLSFVKTFRYMGVSRRLSLFTETVGKATNDMGMMMIVFAIIISGFAVAFHVAFGMQSRDFKDFGSSALSLLLMALGDFDAQALRHANPVMGMVLFGMYTSFMVFIILTMMLKIVDNSFTEMRAELFDIRNLKENMGLQMRLALRKVFYDYYWWFKVNSVIKSAKVTEQLIAKMNQTGAMIKDKGNMNKGDAALIDDSIADLISADKKAKEEEEEKQKLEAEAATEAENKKKKKVMSRQDRKKRKGEREQITTNLPENRKRVREAIKEDRIQDINEEDIDPLEITDRLDMMSHRSDILERSAQRLLDQVMIMVEDADMGAGVDPDNDALPTKAKVVLPTYGKTGDMFGLRGVSEPELDDDQKLTDLDLDSAANQAVVMKVPKMSKELAEMEEVKGLGGDDVVSMYKTLGFDEEAKGAQEAEDERKEIEAAKLEKAGTGKKEGGGAGAGGKEA</sequence>
<dbReference type="PANTHER" id="PTHR10877">
    <property type="entry name" value="POLYCYSTIN FAMILY MEMBER"/>
    <property type="match status" value="1"/>
</dbReference>
<dbReference type="Proteomes" id="UP001165060">
    <property type="component" value="Unassembled WGS sequence"/>
</dbReference>
<keyword evidence="4 7" id="KW-1133">Transmembrane helix</keyword>
<evidence type="ECO:0000256" key="1">
    <source>
        <dbReference type="ARBA" id="ARBA00004141"/>
    </source>
</evidence>
<feature type="transmembrane region" description="Helical" evidence="7">
    <location>
        <begin position="564"/>
        <end position="586"/>
    </location>
</feature>
<name>A0ABQ6MI00_9STRA</name>
<comment type="subcellular location">
    <subcellularLocation>
        <location evidence="1">Membrane</location>
        <topology evidence="1">Multi-pass membrane protein</topology>
    </subcellularLocation>
</comment>
<reference evidence="10 11" key="1">
    <citation type="journal article" date="2023" name="Commun. Biol.">
        <title>Genome analysis of Parmales, the sister group of diatoms, reveals the evolutionary specialization of diatoms from phago-mixotrophs to photoautotrophs.</title>
        <authorList>
            <person name="Ban H."/>
            <person name="Sato S."/>
            <person name="Yoshikawa S."/>
            <person name="Yamada K."/>
            <person name="Nakamura Y."/>
            <person name="Ichinomiya M."/>
            <person name="Sato N."/>
            <person name="Blanc-Mathieu R."/>
            <person name="Endo H."/>
            <person name="Kuwata A."/>
            <person name="Ogata H."/>
        </authorList>
    </citation>
    <scope>NUCLEOTIDE SEQUENCE [LARGE SCALE GENOMIC DNA]</scope>
</reference>
<feature type="compositionally biased region" description="Basic residues" evidence="6">
    <location>
        <begin position="704"/>
        <end position="719"/>
    </location>
</feature>
<evidence type="ECO:0000259" key="8">
    <source>
        <dbReference type="Pfam" id="PF08016"/>
    </source>
</evidence>
<feature type="region of interest" description="Disordered" evidence="6">
    <location>
        <begin position="904"/>
        <end position="926"/>
    </location>
</feature>
<dbReference type="Gene3D" id="1.10.287.70">
    <property type="match status" value="1"/>
</dbReference>
<evidence type="ECO:0000313" key="10">
    <source>
        <dbReference type="EMBL" id="GMI26181.1"/>
    </source>
</evidence>
<feature type="compositionally biased region" description="Basic and acidic residues" evidence="6">
    <location>
        <begin position="904"/>
        <end position="916"/>
    </location>
</feature>
<feature type="transmembrane region" description="Helical" evidence="7">
    <location>
        <begin position="506"/>
        <end position="528"/>
    </location>
</feature>
<proteinExistence type="inferred from homology"/>
<evidence type="ECO:0008006" key="12">
    <source>
        <dbReference type="Google" id="ProtNLM"/>
    </source>
</evidence>
<dbReference type="InterPro" id="IPR013122">
    <property type="entry name" value="PKD1_2_channel"/>
</dbReference>
<feature type="compositionally biased region" description="Gly residues" evidence="6">
    <location>
        <begin position="917"/>
        <end position="926"/>
    </location>
</feature>
<organism evidence="10 11">
    <name type="scientific">Tetraparma gracilis</name>
    <dbReference type="NCBI Taxonomy" id="2962635"/>
    <lineage>
        <taxon>Eukaryota</taxon>
        <taxon>Sar</taxon>
        <taxon>Stramenopiles</taxon>
        <taxon>Ochrophyta</taxon>
        <taxon>Bolidophyceae</taxon>
        <taxon>Parmales</taxon>
        <taxon>Triparmaceae</taxon>
        <taxon>Tetraparma</taxon>
    </lineage>
</organism>